<dbReference type="RefSeq" id="WP_128080123.1">
    <property type="nucleotide sequence ID" value="NZ_JAJAQI010000038.1"/>
</dbReference>
<proteinExistence type="predicted"/>
<organism evidence="2 3">
    <name type="scientific">Roseicella aerolata</name>
    <dbReference type="NCBI Taxonomy" id="2883479"/>
    <lineage>
        <taxon>Bacteria</taxon>
        <taxon>Pseudomonadati</taxon>
        <taxon>Pseudomonadota</taxon>
        <taxon>Alphaproteobacteria</taxon>
        <taxon>Acetobacterales</taxon>
        <taxon>Roseomonadaceae</taxon>
        <taxon>Roseicella</taxon>
    </lineage>
</organism>
<gene>
    <name evidence="2" type="ORF">LHA35_21035</name>
</gene>
<dbReference type="EMBL" id="JAJAQI010000038">
    <property type="protein sequence ID" value="MCB4824219.1"/>
    <property type="molecule type" value="Genomic_DNA"/>
</dbReference>
<comment type="caution">
    <text evidence="2">The sequence shown here is derived from an EMBL/GenBank/DDBJ whole genome shotgun (WGS) entry which is preliminary data.</text>
</comment>
<evidence type="ECO:0000256" key="1">
    <source>
        <dbReference type="SAM" id="MobiDB-lite"/>
    </source>
</evidence>
<feature type="region of interest" description="Disordered" evidence="1">
    <location>
        <begin position="91"/>
        <end position="125"/>
    </location>
</feature>
<sequence>MSFIGRTTILRPNGVTPLSDEDIRKLAPSAFATEAHESRSARYAYIPTSEVIRGMREGGFLPMAAGHPEGARGGVGDRRREADRRLLTGPTVQQADPCGGALTFPPWKGPGLRYGSAATQRTDNG</sequence>
<reference evidence="2" key="1">
    <citation type="submission" date="2021-10" db="EMBL/GenBank/DDBJ databases">
        <title>Roseicella aerolatum sp. nov., isolated from aerosols of e-waste dismantling site.</title>
        <authorList>
            <person name="Qin T."/>
        </authorList>
    </citation>
    <scope>NUCLEOTIDE SEQUENCE</scope>
    <source>
        <strain evidence="2">GB24</strain>
    </source>
</reference>
<accession>A0A9X1IHB9</accession>
<name>A0A9X1IHB9_9PROT</name>
<evidence type="ECO:0000313" key="2">
    <source>
        <dbReference type="EMBL" id="MCB4824219.1"/>
    </source>
</evidence>
<evidence type="ECO:0000313" key="3">
    <source>
        <dbReference type="Proteomes" id="UP001139311"/>
    </source>
</evidence>
<dbReference type="AlphaFoldDB" id="A0A9X1IHB9"/>
<keyword evidence="3" id="KW-1185">Reference proteome</keyword>
<dbReference type="Proteomes" id="UP001139311">
    <property type="component" value="Unassembled WGS sequence"/>
</dbReference>
<protein>
    <submittedName>
        <fullName evidence="2">DUF945 domain-containing protein</fullName>
    </submittedName>
</protein>